<evidence type="ECO:0000313" key="2">
    <source>
        <dbReference type="Proteomes" id="UP000199116"/>
    </source>
</evidence>
<proteinExistence type="predicted"/>
<gene>
    <name evidence="1" type="ORF">SAMN04488033_104101</name>
</gene>
<organism evidence="1 2">
    <name type="scientific">Salegentibacter agarivorans</name>
    <dbReference type="NCBI Taxonomy" id="345907"/>
    <lineage>
        <taxon>Bacteria</taxon>
        <taxon>Pseudomonadati</taxon>
        <taxon>Bacteroidota</taxon>
        <taxon>Flavobacteriia</taxon>
        <taxon>Flavobacteriales</taxon>
        <taxon>Flavobacteriaceae</taxon>
        <taxon>Salegentibacter</taxon>
    </lineage>
</organism>
<dbReference type="RefSeq" id="WP_093303225.1">
    <property type="nucleotide sequence ID" value="NZ_FOOH01000004.1"/>
</dbReference>
<sequence>MKRNRLVAPILWVIALALLGALLSNFFHQEEPIDLRKQSLHGKINKSSFHRGFIKVNDNIWISQNTPEVSIVDGQKTGRLIDEIYPPYRLKKQAGDSIILLEKDEDSLYFRVLGEDSINDPTFSQLYRRWFKH</sequence>
<dbReference type="EMBL" id="FOOH01000004">
    <property type="protein sequence ID" value="SFF68623.1"/>
    <property type="molecule type" value="Genomic_DNA"/>
</dbReference>
<protein>
    <submittedName>
        <fullName evidence="1">Uncharacterized protein</fullName>
    </submittedName>
</protein>
<reference evidence="2" key="1">
    <citation type="submission" date="2016-10" db="EMBL/GenBank/DDBJ databases">
        <authorList>
            <person name="Varghese N."/>
            <person name="Submissions S."/>
        </authorList>
    </citation>
    <scope>NUCLEOTIDE SEQUENCE [LARGE SCALE GENOMIC DNA]</scope>
    <source>
        <strain evidence="2">DSM 23515</strain>
    </source>
</reference>
<dbReference type="AlphaFoldDB" id="A0A1I2KQ25"/>
<dbReference type="Proteomes" id="UP000199116">
    <property type="component" value="Unassembled WGS sequence"/>
</dbReference>
<name>A0A1I2KQ25_9FLAO</name>
<keyword evidence="2" id="KW-1185">Reference proteome</keyword>
<evidence type="ECO:0000313" key="1">
    <source>
        <dbReference type="EMBL" id="SFF68623.1"/>
    </source>
</evidence>
<accession>A0A1I2KQ25</accession>